<evidence type="ECO:0000256" key="3">
    <source>
        <dbReference type="ARBA" id="ARBA00022448"/>
    </source>
</evidence>
<comment type="similarity">
    <text evidence="2">Belongs to the AzlC family.</text>
</comment>
<evidence type="ECO:0000256" key="8">
    <source>
        <dbReference type="SAM" id="Phobius"/>
    </source>
</evidence>
<gene>
    <name evidence="9" type="ORF">HCU01_31680</name>
    <name evidence="10" type="ORF">SAMN05660971_03797</name>
</gene>
<evidence type="ECO:0000256" key="1">
    <source>
        <dbReference type="ARBA" id="ARBA00004651"/>
    </source>
</evidence>
<reference evidence="10 11" key="1">
    <citation type="submission" date="2016-11" db="EMBL/GenBank/DDBJ databases">
        <authorList>
            <person name="Jaros S."/>
            <person name="Januszkiewicz K."/>
            <person name="Wedrychowicz H."/>
        </authorList>
    </citation>
    <scope>NUCLEOTIDE SEQUENCE [LARGE SCALE GENOMIC DNA]</scope>
    <source>
        <strain evidence="10 11">DSM 4740</strain>
    </source>
</reference>
<dbReference type="GO" id="GO:1903785">
    <property type="term" value="P:L-valine transmembrane transport"/>
    <property type="evidence" value="ECO:0007669"/>
    <property type="project" value="TreeGrafter"/>
</dbReference>
<dbReference type="Proteomes" id="UP000321726">
    <property type="component" value="Unassembled WGS sequence"/>
</dbReference>
<evidence type="ECO:0000256" key="5">
    <source>
        <dbReference type="ARBA" id="ARBA00022692"/>
    </source>
</evidence>
<dbReference type="Pfam" id="PF03591">
    <property type="entry name" value="AzlC"/>
    <property type="match status" value="1"/>
</dbReference>
<dbReference type="AlphaFoldDB" id="A0A1M7LCD5"/>
<keyword evidence="12" id="KW-1185">Reference proteome</keyword>
<dbReference type="STRING" id="44933.SAMN05660971_03797"/>
<dbReference type="Proteomes" id="UP000184123">
    <property type="component" value="Unassembled WGS sequence"/>
</dbReference>
<dbReference type="EMBL" id="FRCA01000012">
    <property type="protein sequence ID" value="SHM75688.1"/>
    <property type="molecule type" value="Genomic_DNA"/>
</dbReference>
<evidence type="ECO:0000256" key="7">
    <source>
        <dbReference type="ARBA" id="ARBA00023136"/>
    </source>
</evidence>
<keyword evidence="5 8" id="KW-0812">Transmembrane</keyword>
<feature type="transmembrane region" description="Helical" evidence="8">
    <location>
        <begin position="20"/>
        <end position="39"/>
    </location>
</feature>
<dbReference type="PANTHER" id="PTHR34979">
    <property type="entry name" value="INNER MEMBRANE PROTEIN YGAZ"/>
    <property type="match status" value="1"/>
</dbReference>
<dbReference type="OrthoDB" id="3181706at2"/>
<keyword evidence="3" id="KW-0813">Transport</keyword>
<reference evidence="9 12" key="2">
    <citation type="submission" date="2019-07" db="EMBL/GenBank/DDBJ databases">
        <title>Whole genome shotgun sequence of Halomonas cupida NBRC 102219.</title>
        <authorList>
            <person name="Hosoyama A."/>
            <person name="Uohara A."/>
            <person name="Ohji S."/>
            <person name="Ichikawa N."/>
        </authorList>
    </citation>
    <scope>NUCLEOTIDE SEQUENCE [LARGE SCALE GENOMIC DNA]</scope>
    <source>
        <strain evidence="9 12">NBRC 102219</strain>
    </source>
</reference>
<evidence type="ECO:0000313" key="10">
    <source>
        <dbReference type="EMBL" id="SHM75688.1"/>
    </source>
</evidence>
<evidence type="ECO:0000313" key="9">
    <source>
        <dbReference type="EMBL" id="GEN25219.1"/>
    </source>
</evidence>
<evidence type="ECO:0000313" key="12">
    <source>
        <dbReference type="Proteomes" id="UP000321726"/>
    </source>
</evidence>
<evidence type="ECO:0000256" key="2">
    <source>
        <dbReference type="ARBA" id="ARBA00010735"/>
    </source>
</evidence>
<keyword evidence="4" id="KW-1003">Cell membrane</keyword>
<dbReference type="PANTHER" id="PTHR34979:SF1">
    <property type="entry name" value="INNER MEMBRANE PROTEIN YGAZ"/>
    <property type="match status" value="1"/>
</dbReference>
<protein>
    <submittedName>
        <fullName evidence="10">4-azaleucine resistance probable transporter AzlC</fullName>
    </submittedName>
</protein>
<feature type="transmembrane region" description="Helical" evidence="8">
    <location>
        <begin position="133"/>
        <end position="155"/>
    </location>
</feature>
<feature type="transmembrane region" description="Helical" evidence="8">
    <location>
        <begin position="167"/>
        <end position="186"/>
    </location>
</feature>
<dbReference type="EMBL" id="BJXU01000131">
    <property type="protein sequence ID" value="GEN25219.1"/>
    <property type="molecule type" value="Genomic_DNA"/>
</dbReference>
<evidence type="ECO:0000256" key="6">
    <source>
        <dbReference type="ARBA" id="ARBA00022989"/>
    </source>
</evidence>
<comment type="subcellular location">
    <subcellularLocation>
        <location evidence="1">Cell membrane</location>
        <topology evidence="1">Multi-pass membrane protein</topology>
    </subcellularLocation>
</comment>
<dbReference type="GO" id="GO:0005886">
    <property type="term" value="C:plasma membrane"/>
    <property type="evidence" value="ECO:0007669"/>
    <property type="project" value="UniProtKB-SubCell"/>
</dbReference>
<name>A0A1M7LCD5_9GAMM</name>
<dbReference type="RefSeq" id="WP_073436778.1">
    <property type="nucleotide sequence ID" value="NZ_BJXU01000131.1"/>
</dbReference>
<accession>A0A1M7LCD5</accession>
<organism evidence="10 11">
    <name type="scientific">Halomonas cupida</name>
    <dbReference type="NCBI Taxonomy" id="44933"/>
    <lineage>
        <taxon>Bacteria</taxon>
        <taxon>Pseudomonadati</taxon>
        <taxon>Pseudomonadota</taxon>
        <taxon>Gammaproteobacteria</taxon>
        <taxon>Oceanospirillales</taxon>
        <taxon>Halomonadaceae</taxon>
        <taxon>Halomonas</taxon>
    </lineage>
</organism>
<evidence type="ECO:0000256" key="4">
    <source>
        <dbReference type="ARBA" id="ARBA00022475"/>
    </source>
</evidence>
<keyword evidence="6 8" id="KW-1133">Transmembrane helix</keyword>
<dbReference type="InterPro" id="IPR011606">
    <property type="entry name" value="Brnchd-chn_aa_trnsp_permease"/>
</dbReference>
<sequence length="239" mass="25886">MTLSTTSPHNRGWLLGLRDAIPLLSGYIPVAISFGLIAIQSGFTPLQAVLISLLVYAGASQFMFVGLAATGAPLWLVVSMSLLINLRHLVYAPGLAPSLNNSRWWPWMMHGLTDQIFALALNRLPQLEPGQRLSWYSSAAMLAWGSWVVGTAVGALTGDWLMSRWPLVGQVTPFALPALFLVLLAPYATNPRWAISLSLAILTALMMALYGLSNIGIPLAAICGALCFQLIKPRRPQHV</sequence>
<feature type="transmembrane region" description="Helical" evidence="8">
    <location>
        <begin position="51"/>
        <end position="84"/>
    </location>
</feature>
<keyword evidence="7 8" id="KW-0472">Membrane</keyword>
<proteinExistence type="inferred from homology"/>
<evidence type="ECO:0000313" key="11">
    <source>
        <dbReference type="Proteomes" id="UP000184123"/>
    </source>
</evidence>